<accession>A0A5J4JFH9</accession>
<dbReference type="AlphaFoldDB" id="A0A5J4JFH9"/>
<dbReference type="InterPro" id="IPR010194">
    <property type="entry name" value="Anti-sigma_F"/>
</dbReference>
<dbReference type="InterPro" id="IPR003594">
    <property type="entry name" value="HATPase_dom"/>
</dbReference>
<keyword evidence="6 7" id="KW-0749">Sporulation</keyword>
<keyword evidence="2 7" id="KW-0808">Transferase</keyword>
<dbReference type="SMART" id="SM00387">
    <property type="entry name" value="HATPase_c"/>
    <property type="match status" value="1"/>
</dbReference>
<organism evidence="9 10">
    <name type="scientific">Weizmannia acidilactici</name>
    <dbReference type="NCBI Taxonomy" id="2607726"/>
    <lineage>
        <taxon>Bacteria</taxon>
        <taxon>Bacillati</taxon>
        <taxon>Bacillota</taxon>
        <taxon>Bacilli</taxon>
        <taxon>Bacillales</taxon>
        <taxon>Bacillaceae</taxon>
        <taxon>Heyndrickxia</taxon>
    </lineage>
</organism>
<dbReference type="GO" id="GO:0004674">
    <property type="term" value="F:protein serine/threonine kinase activity"/>
    <property type="evidence" value="ECO:0007669"/>
    <property type="project" value="UniProtKB-KW"/>
</dbReference>
<dbReference type="SUPFAM" id="SSF55874">
    <property type="entry name" value="ATPase domain of HSP90 chaperone/DNA topoisomerase II/histidine kinase"/>
    <property type="match status" value="1"/>
</dbReference>
<evidence type="ECO:0000256" key="2">
    <source>
        <dbReference type="ARBA" id="ARBA00022679"/>
    </source>
</evidence>
<dbReference type="EC" id="2.7.11.1" evidence="7"/>
<gene>
    <name evidence="7 9" type="primary">spoIIAB</name>
    <name evidence="9" type="ORF">BpJC7_05900</name>
</gene>
<evidence type="ECO:0000313" key="10">
    <source>
        <dbReference type="Proteomes" id="UP000391919"/>
    </source>
</evidence>
<comment type="function">
    <text evidence="7">Binds to sigma F and blocks its ability to form an RNA polymerase holoenzyme (E-sigma F). Phosphorylates SpoIIAA on a serine residue. This phosphorylation may enable SpoIIAA to act as an anti-anti-sigma factor that counteracts SpoIIAB and thus releases sigma F from inhibition.</text>
</comment>
<comment type="catalytic activity">
    <reaction evidence="7">
        <text>L-threonyl-[protein] + ATP = O-phospho-L-threonyl-[protein] + ADP + H(+)</text>
        <dbReference type="Rhea" id="RHEA:46608"/>
        <dbReference type="Rhea" id="RHEA-COMP:11060"/>
        <dbReference type="Rhea" id="RHEA-COMP:11605"/>
        <dbReference type="ChEBI" id="CHEBI:15378"/>
        <dbReference type="ChEBI" id="CHEBI:30013"/>
        <dbReference type="ChEBI" id="CHEBI:30616"/>
        <dbReference type="ChEBI" id="CHEBI:61977"/>
        <dbReference type="ChEBI" id="CHEBI:456216"/>
        <dbReference type="EC" id="2.7.11.1"/>
    </reaction>
</comment>
<dbReference type="GO" id="GO:0005524">
    <property type="term" value="F:ATP binding"/>
    <property type="evidence" value="ECO:0007669"/>
    <property type="project" value="UniProtKB-KW"/>
</dbReference>
<evidence type="ECO:0000256" key="6">
    <source>
        <dbReference type="ARBA" id="ARBA00022969"/>
    </source>
</evidence>
<keyword evidence="4 7" id="KW-0418">Kinase</keyword>
<dbReference type="Pfam" id="PF13581">
    <property type="entry name" value="HATPase_c_2"/>
    <property type="match status" value="1"/>
</dbReference>
<proteinExistence type="inferred from homology"/>
<evidence type="ECO:0000256" key="7">
    <source>
        <dbReference type="HAMAP-Rule" id="MF_00637"/>
    </source>
</evidence>
<dbReference type="NCBIfam" id="TIGR01925">
    <property type="entry name" value="spIIAB"/>
    <property type="match status" value="1"/>
</dbReference>
<evidence type="ECO:0000256" key="5">
    <source>
        <dbReference type="ARBA" id="ARBA00022840"/>
    </source>
</evidence>
<dbReference type="RefSeq" id="WP_151679511.1">
    <property type="nucleotide sequence ID" value="NZ_BKZP01000004.1"/>
</dbReference>
<dbReference type="Proteomes" id="UP000391919">
    <property type="component" value="Unassembled WGS sequence"/>
</dbReference>
<reference evidence="9 10" key="1">
    <citation type="submission" date="2019-09" db="EMBL/GenBank/DDBJ databases">
        <title>Draft genome sequence of Bacillus sp. JC-7.</title>
        <authorList>
            <person name="Tanaka N."/>
            <person name="Shiwa Y."/>
            <person name="Fujita N."/>
            <person name="Tanasupawat S."/>
        </authorList>
    </citation>
    <scope>NUCLEOTIDE SEQUENCE [LARGE SCALE GENOMIC DNA]</scope>
    <source>
        <strain evidence="9 10">JC-7</strain>
    </source>
</reference>
<name>A0A5J4JFH9_9BACI</name>
<dbReference type="GO" id="GO:0030436">
    <property type="term" value="P:asexual sporulation"/>
    <property type="evidence" value="ECO:0007669"/>
    <property type="project" value="UniProtKB-UniRule"/>
</dbReference>
<sequence length="147" mass="16256">MKNKMQLQFSALSQNESFARVTVAAFVAQLDPTLEELTEIKTVVSEAVTNAIIHGYEGDPDGIVYLSAAIEDNGTVELVIRDEGKGIEDIEEARQPLFTTKPELERSGMGFTIMENFMDDVEIQSQPELGTVVRLKKHLALKNALCN</sequence>
<evidence type="ECO:0000313" key="9">
    <source>
        <dbReference type="EMBL" id="GER69287.1"/>
    </source>
</evidence>
<dbReference type="EMBL" id="BKZQ01000005">
    <property type="protein sequence ID" value="GER69287.1"/>
    <property type="molecule type" value="Genomic_DNA"/>
</dbReference>
<comment type="similarity">
    <text evidence="7">Belongs to the anti-sigma-factor family.</text>
</comment>
<evidence type="ECO:0000259" key="8">
    <source>
        <dbReference type="SMART" id="SM00387"/>
    </source>
</evidence>
<dbReference type="InterPro" id="IPR050267">
    <property type="entry name" value="Anti-sigma-factor_SerPK"/>
</dbReference>
<dbReference type="HAMAP" id="MF_00637">
    <property type="entry name" value="Anti_sigma_F"/>
    <property type="match status" value="1"/>
</dbReference>
<keyword evidence="10" id="KW-1185">Reference proteome</keyword>
<keyword evidence="1 7" id="KW-0723">Serine/threonine-protein kinase</keyword>
<dbReference type="InterPro" id="IPR036890">
    <property type="entry name" value="HATPase_C_sf"/>
</dbReference>
<comment type="caution">
    <text evidence="9">The sequence shown here is derived from an EMBL/GenBank/DDBJ whole genome shotgun (WGS) entry which is preliminary data.</text>
</comment>
<dbReference type="GO" id="GO:0106310">
    <property type="term" value="F:protein serine kinase activity"/>
    <property type="evidence" value="ECO:0007669"/>
    <property type="project" value="RHEA"/>
</dbReference>
<keyword evidence="3 7" id="KW-0547">Nucleotide-binding</keyword>
<dbReference type="PANTHER" id="PTHR35526">
    <property type="entry name" value="ANTI-SIGMA-F FACTOR RSBW-RELATED"/>
    <property type="match status" value="1"/>
</dbReference>
<dbReference type="GO" id="GO:0030435">
    <property type="term" value="P:sporulation resulting in formation of a cellular spore"/>
    <property type="evidence" value="ECO:0007669"/>
    <property type="project" value="UniProtKB-KW"/>
</dbReference>
<comment type="catalytic activity">
    <reaction evidence="7">
        <text>L-seryl-[protein] + ATP = O-phospho-L-seryl-[protein] + ADP + H(+)</text>
        <dbReference type="Rhea" id="RHEA:17989"/>
        <dbReference type="Rhea" id="RHEA-COMP:9863"/>
        <dbReference type="Rhea" id="RHEA-COMP:11604"/>
        <dbReference type="ChEBI" id="CHEBI:15378"/>
        <dbReference type="ChEBI" id="CHEBI:29999"/>
        <dbReference type="ChEBI" id="CHEBI:30616"/>
        <dbReference type="ChEBI" id="CHEBI:83421"/>
        <dbReference type="ChEBI" id="CHEBI:456216"/>
        <dbReference type="EC" id="2.7.11.1"/>
    </reaction>
</comment>
<dbReference type="GO" id="GO:0016989">
    <property type="term" value="F:sigma factor antagonist activity"/>
    <property type="evidence" value="ECO:0007669"/>
    <property type="project" value="InterPro"/>
</dbReference>
<dbReference type="GO" id="GO:0042174">
    <property type="term" value="P:negative regulation of sporulation resulting in formation of a cellular spore"/>
    <property type="evidence" value="ECO:0007669"/>
    <property type="project" value="InterPro"/>
</dbReference>
<protein>
    <recommendedName>
        <fullName evidence="7">Anti-sigma F factor</fullName>
        <ecNumber evidence="7">2.7.11.1</ecNumber>
    </recommendedName>
    <alternativeName>
        <fullName evidence="7">Stage II sporulation protein AB</fullName>
    </alternativeName>
</protein>
<evidence type="ECO:0000256" key="4">
    <source>
        <dbReference type="ARBA" id="ARBA00022777"/>
    </source>
</evidence>
<keyword evidence="5 7" id="KW-0067">ATP-binding</keyword>
<evidence type="ECO:0000256" key="3">
    <source>
        <dbReference type="ARBA" id="ARBA00022741"/>
    </source>
</evidence>
<evidence type="ECO:0000256" key="1">
    <source>
        <dbReference type="ARBA" id="ARBA00022527"/>
    </source>
</evidence>
<dbReference type="PANTHER" id="PTHR35526:SF3">
    <property type="entry name" value="ANTI-SIGMA-F FACTOR RSBW"/>
    <property type="match status" value="1"/>
</dbReference>
<feature type="domain" description="Histidine kinase/HSP90-like ATPase" evidence="8">
    <location>
        <begin position="35"/>
        <end position="141"/>
    </location>
</feature>
<dbReference type="Gene3D" id="3.30.565.10">
    <property type="entry name" value="Histidine kinase-like ATPase, C-terminal domain"/>
    <property type="match status" value="1"/>
</dbReference>